<accession>A0A0D0DBR9</accession>
<gene>
    <name evidence="2" type="ORF">PAXRUDRAFT_11936</name>
</gene>
<dbReference type="AlphaFoldDB" id="A0A0D0DBR9"/>
<dbReference type="OrthoDB" id="2617511at2759"/>
<sequence>MVLGQHHWHTIGAGHYDQAEATGTDGLNGHAPPSPILMSVVPDYYIGWPTPPPSPLGHYATGYTGPSFDEHAPCPPTPPFVPYSVDSDDVQWINALESHRQEDTGDFMPLPELNHYTSFGASTYGASIDFGYVSQHDVPQVPVADHALYGALVPLAMQSRGNPVLVMIKRAELDEQGLHPDGIPYGWQAPDDVDDFFTIAGGVAPKTGENDVDQQTKEYYDVRPAQSLLRQEDSYVAYYYPVRAIEGLQHSLRMDWYLVYPKPIPAVLIRTFDIVGPYNLRRRQDGHAYVVPSEDTIWGTVLQLGIDHMYRPISRSISVQTNTSVKGAAMYHPQDIVGSQFAVNIFLELPRMPGETLENPYAEYIGAYVLKVINGATMKPCEWSDIVPEVQAMVRDRAPHLFEGLSPPELSSPHLPLVQFCFYKWDDNIVGLADEVHLDLKILAAEGSRMHCGEATSDNYSESSMDSDSGFDTESDGDAYHDNVTSEDSSEEYLSFLDMHHDV</sequence>
<organism evidence="2 3">
    <name type="scientific">Paxillus rubicundulus Ve08.2h10</name>
    <dbReference type="NCBI Taxonomy" id="930991"/>
    <lineage>
        <taxon>Eukaryota</taxon>
        <taxon>Fungi</taxon>
        <taxon>Dikarya</taxon>
        <taxon>Basidiomycota</taxon>
        <taxon>Agaricomycotina</taxon>
        <taxon>Agaricomycetes</taxon>
        <taxon>Agaricomycetidae</taxon>
        <taxon>Boletales</taxon>
        <taxon>Paxilineae</taxon>
        <taxon>Paxillaceae</taxon>
        <taxon>Paxillus</taxon>
    </lineage>
</organism>
<name>A0A0D0DBR9_9AGAM</name>
<feature type="region of interest" description="Disordered" evidence="1">
    <location>
        <begin position="454"/>
        <end position="491"/>
    </location>
</feature>
<dbReference type="EMBL" id="KN825094">
    <property type="protein sequence ID" value="KIK94632.1"/>
    <property type="molecule type" value="Genomic_DNA"/>
</dbReference>
<evidence type="ECO:0000313" key="2">
    <source>
        <dbReference type="EMBL" id="KIK94632.1"/>
    </source>
</evidence>
<evidence type="ECO:0000313" key="3">
    <source>
        <dbReference type="Proteomes" id="UP000054538"/>
    </source>
</evidence>
<dbReference type="HOGENOM" id="CLU_541951_0_0_1"/>
<protein>
    <submittedName>
        <fullName evidence="2">Uncharacterized protein</fullName>
    </submittedName>
</protein>
<dbReference type="InParanoid" id="A0A0D0DBR9"/>
<reference evidence="3" key="2">
    <citation type="submission" date="2015-01" db="EMBL/GenBank/DDBJ databases">
        <title>Evolutionary Origins and Diversification of the Mycorrhizal Mutualists.</title>
        <authorList>
            <consortium name="DOE Joint Genome Institute"/>
            <consortium name="Mycorrhizal Genomics Consortium"/>
            <person name="Kohler A."/>
            <person name="Kuo A."/>
            <person name="Nagy L.G."/>
            <person name="Floudas D."/>
            <person name="Copeland A."/>
            <person name="Barry K.W."/>
            <person name="Cichocki N."/>
            <person name="Veneault-Fourrey C."/>
            <person name="LaButti K."/>
            <person name="Lindquist E.A."/>
            <person name="Lipzen A."/>
            <person name="Lundell T."/>
            <person name="Morin E."/>
            <person name="Murat C."/>
            <person name="Riley R."/>
            <person name="Ohm R."/>
            <person name="Sun H."/>
            <person name="Tunlid A."/>
            <person name="Henrissat B."/>
            <person name="Grigoriev I.V."/>
            <person name="Hibbett D.S."/>
            <person name="Martin F."/>
        </authorList>
    </citation>
    <scope>NUCLEOTIDE SEQUENCE [LARGE SCALE GENOMIC DNA]</scope>
    <source>
        <strain evidence="3">Ve08.2h10</strain>
    </source>
</reference>
<keyword evidence="3" id="KW-1185">Reference proteome</keyword>
<evidence type="ECO:0000256" key="1">
    <source>
        <dbReference type="SAM" id="MobiDB-lite"/>
    </source>
</evidence>
<reference evidence="2 3" key="1">
    <citation type="submission" date="2014-04" db="EMBL/GenBank/DDBJ databases">
        <authorList>
            <consortium name="DOE Joint Genome Institute"/>
            <person name="Kuo A."/>
            <person name="Kohler A."/>
            <person name="Jargeat P."/>
            <person name="Nagy L.G."/>
            <person name="Floudas D."/>
            <person name="Copeland A."/>
            <person name="Barry K.W."/>
            <person name="Cichocki N."/>
            <person name="Veneault-Fourrey C."/>
            <person name="LaButti K."/>
            <person name="Lindquist E.A."/>
            <person name="Lipzen A."/>
            <person name="Lundell T."/>
            <person name="Morin E."/>
            <person name="Murat C."/>
            <person name="Sun H."/>
            <person name="Tunlid A."/>
            <person name="Henrissat B."/>
            <person name="Grigoriev I.V."/>
            <person name="Hibbett D.S."/>
            <person name="Martin F."/>
            <person name="Nordberg H.P."/>
            <person name="Cantor M.N."/>
            <person name="Hua S.X."/>
        </authorList>
    </citation>
    <scope>NUCLEOTIDE SEQUENCE [LARGE SCALE GENOMIC DNA]</scope>
    <source>
        <strain evidence="2 3">Ve08.2h10</strain>
    </source>
</reference>
<feature type="compositionally biased region" description="Polar residues" evidence="1">
    <location>
        <begin position="456"/>
        <end position="468"/>
    </location>
</feature>
<dbReference type="Proteomes" id="UP000054538">
    <property type="component" value="Unassembled WGS sequence"/>
</dbReference>
<proteinExistence type="predicted"/>